<evidence type="ECO:0000256" key="4">
    <source>
        <dbReference type="PIRSR" id="PIRSR602401-1"/>
    </source>
</evidence>
<dbReference type="Pfam" id="PF00067">
    <property type="entry name" value="p450"/>
    <property type="match status" value="1"/>
</dbReference>
<keyword evidence="4 5" id="KW-0349">Heme</keyword>
<keyword evidence="5" id="KW-0503">Monooxygenase</keyword>
<comment type="cofactor">
    <cofactor evidence="1 4">
        <name>heme</name>
        <dbReference type="ChEBI" id="CHEBI:30413"/>
    </cofactor>
</comment>
<evidence type="ECO:0000256" key="3">
    <source>
        <dbReference type="ARBA" id="ARBA00023004"/>
    </source>
</evidence>
<evidence type="ECO:0000313" key="7">
    <source>
        <dbReference type="EMBL" id="KAJ2867759.1"/>
    </source>
</evidence>
<keyword evidence="8" id="KW-1185">Reference proteome</keyword>
<keyword evidence="2 4" id="KW-0479">Metal-binding</keyword>
<dbReference type="GO" id="GO:0016705">
    <property type="term" value="F:oxidoreductase activity, acting on paired donors, with incorporation or reduction of molecular oxygen"/>
    <property type="evidence" value="ECO:0007669"/>
    <property type="project" value="InterPro"/>
</dbReference>
<comment type="caution">
    <text evidence="7">The sequence shown here is derived from an EMBL/GenBank/DDBJ whole genome shotgun (WGS) entry which is preliminary data.</text>
</comment>
<accession>A0A9W8IMM9</accession>
<reference evidence="7" key="1">
    <citation type="submission" date="2022-07" db="EMBL/GenBank/DDBJ databases">
        <title>Phylogenomic reconstructions and comparative analyses of Kickxellomycotina fungi.</title>
        <authorList>
            <person name="Reynolds N.K."/>
            <person name="Stajich J.E."/>
            <person name="Barry K."/>
            <person name="Grigoriev I.V."/>
            <person name="Crous P."/>
            <person name="Smith M.E."/>
        </authorList>
    </citation>
    <scope>NUCLEOTIDE SEQUENCE</scope>
    <source>
        <strain evidence="7">RSA 476</strain>
    </source>
</reference>
<dbReference type="InterPro" id="IPR001128">
    <property type="entry name" value="Cyt_P450"/>
</dbReference>
<keyword evidence="6" id="KW-0472">Membrane</keyword>
<dbReference type="Proteomes" id="UP001140074">
    <property type="component" value="Unassembled WGS sequence"/>
</dbReference>
<dbReference type="SUPFAM" id="SSF48264">
    <property type="entry name" value="Cytochrome P450"/>
    <property type="match status" value="1"/>
</dbReference>
<gene>
    <name evidence="7" type="ORF">GGH94_000633</name>
</gene>
<dbReference type="GO" id="GO:0005506">
    <property type="term" value="F:iron ion binding"/>
    <property type="evidence" value="ECO:0007669"/>
    <property type="project" value="InterPro"/>
</dbReference>
<comment type="similarity">
    <text evidence="5">Belongs to the cytochrome P450 family.</text>
</comment>
<evidence type="ECO:0000256" key="2">
    <source>
        <dbReference type="ARBA" id="ARBA00022723"/>
    </source>
</evidence>
<dbReference type="PRINTS" id="PR00385">
    <property type="entry name" value="P450"/>
</dbReference>
<keyword evidence="5" id="KW-0560">Oxidoreductase</keyword>
<evidence type="ECO:0000313" key="8">
    <source>
        <dbReference type="Proteomes" id="UP001140074"/>
    </source>
</evidence>
<evidence type="ECO:0000256" key="6">
    <source>
        <dbReference type="SAM" id="Phobius"/>
    </source>
</evidence>
<dbReference type="InterPro" id="IPR036396">
    <property type="entry name" value="Cyt_P450_sf"/>
</dbReference>
<dbReference type="PRINTS" id="PR00463">
    <property type="entry name" value="EP450I"/>
</dbReference>
<keyword evidence="6" id="KW-0812">Transmembrane</keyword>
<dbReference type="EMBL" id="JANBUY010000012">
    <property type="protein sequence ID" value="KAJ2867759.1"/>
    <property type="molecule type" value="Genomic_DNA"/>
</dbReference>
<feature type="transmembrane region" description="Helical" evidence="6">
    <location>
        <begin position="28"/>
        <end position="46"/>
    </location>
</feature>
<name>A0A9W8IMM9_9FUNG</name>
<protein>
    <recommendedName>
        <fullName evidence="9">Cytochrome P450</fullName>
    </recommendedName>
</protein>
<evidence type="ECO:0000256" key="5">
    <source>
        <dbReference type="RuleBase" id="RU000461"/>
    </source>
</evidence>
<dbReference type="InterPro" id="IPR002401">
    <property type="entry name" value="Cyt_P450_E_grp-I"/>
</dbReference>
<evidence type="ECO:0008006" key="9">
    <source>
        <dbReference type="Google" id="ProtNLM"/>
    </source>
</evidence>
<dbReference type="InterPro" id="IPR017972">
    <property type="entry name" value="Cyt_P450_CS"/>
</dbReference>
<dbReference type="GO" id="GO:0004497">
    <property type="term" value="F:monooxygenase activity"/>
    <property type="evidence" value="ECO:0007669"/>
    <property type="project" value="UniProtKB-KW"/>
</dbReference>
<dbReference type="Gene3D" id="1.10.630.10">
    <property type="entry name" value="Cytochrome P450"/>
    <property type="match status" value="1"/>
</dbReference>
<dbReference type="InterPro" id="IPR050121">
    <property type="entry name" value="Cytochrome_P450_monoxygenase"/>
</dbReference>
<keyword evidence="6" id="KW-1133">Transmembrane helix</keyword>
<proteinExistence type="inferred from homology"/>
<feature type="binding site" description="axial binding residue" evidence="4">
    <location>
        <position position="449"/>
    </location>
    <ligand>
        <name>heme</name>
        <dbReference type="ChEBI" id="CHEBI:30413"/>
    </ligand>
    <ligandPart>
        <name>Fe</name>
        <dbReference type="ChEBI" id="CHEBI:18248"/>
    </ligandPart>
</feature>
<dbReference type="AlphaFoldDB" id="A0A9W8IMM9"/>
<organism evidence="7 8">
    <name type="scientific">Coemansia aciculifera</name>
    <dbReference type="NCBI Taxonomy" id="417176"/>
    <lineage>
        <taxon>Eukaryota</taxon>
        <taxon>Fungi</taxon>
        <taxon>Fungi incertae sedis</taxon>
        <taxon>Zoopagomycota</taxon>
        <taxon>Kickxellomycotina</taxon>
        <taxon>Kickxellomycetes</taxon>
        <taxon>Kickxellales</taxon>
        <taxon>Kickxellaceae</taxon>
        <taxon>Coemansia</taxon>
    </lineage>
</organism>
<evidence type="ECO:0000256" key="1">
    <source>
        <dbReference type="ARBA" id="ARBA00001971"/>
    </source>
</evidence>
<dbReference type="GO" id="GO:0020037">
    <property type="term" value="F:heme binding"/>
    <property type="evidence" value="ECO:0007669"/>
    <property type="project" value="InterPro"/>
</dbReference>
<dbReference type="PANTHER" id="PTHR24305:SF108">
    <property type="entry name" value="P450, PUTATIVE (EUROFUNG)-RELATED"/>
    <property type="match status" value="1"/>
</dbReference>
<keyword evidence="3 4" id="KW-0408">Iron</keyword>
<dbReference type="PANTHER" id="PTHR24305">
    <property type="entry name" value="CYTOCHROME P450"/>
    <property type="match status" value="1"/>
</dbReference>
<sequence>MNGAGGNSTRLVFDDDDDFNDGTPLCSIMFSVSVLVLVLVLFKVIYERWVTPLSNIPGRYLHSITSLPMRYHMIRGSLPAFLLALHREYGPLVRISPQRVSIADVDMVKHVLGSHSYGKTPSYDMPKVLEPNAFSTRSAELSTERRKQLAPGFSHRHLLDMEDRIVQCGVTNVEKKIEELLKTSKGSVVVQYYKWFSLIALDTIGVLGFGRHFGALESETHELVPTLVRIRVFSYITMAFPWFKKLPSLMGRRLTTLARLMDFGREAIAQRREQAGETIDLLQLMLDSGHADKRLPQMSDPQIVSETILHLIAGVDTTSAGLTWTLALLLHNPDVMQRLVSEIRAEFPVDVGHISFEECRQRLPYLSAVIHESLRVMSPAPGMLPRLAPAGGLRLGGYFLPAGTWLCCAIGAVHMNPGVFAEPEVFDPERFLKEERFNMLAFSTGVRACLGRNLALVEMHVVLANLLRRYDLALPEGVPAKGGVPDIPRKTMMTMNPTNPDRDCLVVISPLAGQ</sequence>
<dbReference type="PROSITE" id="PS00086">
    <property type="entry name" value="CYTOCHROME_P450"/>
    <property type="match status" value="1"/>
</dbReference>